<keyword evidence="4" id="KW-0812">Transmembrane</keyword>
<reference evidence="5" key="1">
    <citation type="journal article" date="2023" name="BMC Genomics">
        <title>Chromosome-level genome assemblies of Cutaneotrichosporon spp. (Trichosporonales, Basidiomycota) reveal imbalanced evolution between nucleotide sequences and chromosome synteny.</title>
        <authorList>
            <person name="Kobayashi Y."/>
            <person name="Kayamori A."/>
            <person name="Aoki K."/>
            <person name="Shiwa Y."/>
            <person name="Matsutani M."/>
            <person name="Fujita N."/>
            <person name="Sugita T."/>
            <person name="Iwasaki W."/>
            <person name="Tanaka N."/>
            <person name="Takashima M."/>
        </authorList>
    </citation>
    <scope>NUCLEOTIDE SEQUENCE</scope>
    <source>
        <strain evidence="5">HIS016</strain>
    </source>
</reference>
<evidence type="ECO:0000256" key="3">
    <source>
        <dbReference type="ARBA" id="ARBA00023002"/>
    </source>
</evidence>
<keyword evidence="6" id="KW-1185">Reference proteome</keyword>
<evidence type="ECO:0000313" key="5">
    <source>
        <dbReference type="EMBL" id="GMK55504.1"/>
    </source>
</evidence>
<dbReference type="InterPro" id="IPR036291">
    <property type="entry name" value="NAD(P)-bd_dom_sf"/>
</dbReference>
<dbReference type="Gene3D" id="3.40.50.720">
    <property type="entry name" value="NAD(P)-binding Rossmann-like Domain"/>
    <property type="match status" value="1"/>
</dbReference>
<evidence type="ECO:0008006" key="7">
    <source>
        <dbReference type="Google" id="ProtNLM"/>
    </source>
</evidence>
<protein>
    <recommendedName>
        <fullName evidence="7">NAD(P)-binding protein</fullName>
    </recommendedName>
</protein>
<comment type="caution">
    <text evidence="5">The sequence shown here is derived from an EMBL/GenBank/DDBJ whole genome shotgun (WGS) entry which is preliminary data.</text>
</comment>
<keyword evidence="3" id="KW-0560">Oxidoreductase</keyword>
<gene>
    <name evidence="5" type="ORF">CspeluHIS016_0205600</name>
</gene>
<comment type="similarity">
    <text evidence="1">Belongs to the short-chain dehydrogenases/reductases (SDR) family.</text>
</comment>
<dbReference type="AlphaFoldDB" id="A0AAD3TRW6"/>
<dbReference type="Pfam" id="PF00106">
    <property type="entry name" value="adh_short"/>
    <property type="match status" value="1"/>
</dbReference>
<dbReference type="SUPFAM" id="SSF51735">
    <property type="entry name" value="NAD(P)-binding Rossmann-fold domains"/>
    <property type="match status" value="1"/>
</dbReference>
<evidence type="ECO:0000313" key="6">
    <source>
        <dbReference type="Proteomes" id="UP001222932"/>
    </source>
</evidence>
<accession>A0AAD3TRW6</accession>
<dbReference type="GO" id="GO:0016491">
    <property type="term" value="F:oxidoreductase activity"/>
    <property type="evidence" value="ECO:0007669"/>
    <property type="project" value="UniProtKB-KW"/>
</dbReference>
<evidence type="ECO:0000256" key="4">
    <source>
        <dbReference type="SAM" id="Phobius"/>
    </source>
</evidence>
<keyword evidence="4" id="KW-1133">Transmembrane helix</keyword>
<dbReference type="EMBL" id="BTCM01000002">
    <property type="protein sequence ID" value="GMK55504.1"/>
    <property type="molecule type" value="Genomic_DNA"/>
</dbReference>
<keyword evidence="4" id="KW-0472">Membrane</keyword>
<keyword evidence="2" id="KW-0521">NADP</keyword>
<name>A0AAD3TRW6_9TREE</name>
<sequence length="368" mass="39892">MSTATTTTNPVAALFAWLWFQILTFVHSGWMFVPWVRPHWHLENMADQRDRVVVITGGNSGTGYATASAYYTRGARVLLLCRSAERAATAVADLKRGGVANVLSQMEYSPVDDKHAGTVEYIPCDLGDLHSVHEAARMIAERVDRVDVLFANAGVLGMSGHTKQGYPLQFGTNVLGHQRLISLLLPLLRKPRPRPARVISIASAAHITAPPGGVDYAALDKGATRDALLEYGESKWGNVALAKYVHAHYGPTCEDGVCSVPAPGEIFSIAVHPGIVSTNLFMHFQTAKWLSHTLTWALKLVMSTASIGSLNQIWAAEVADSAARELSGGYVWCFQERGIERADLVGAAGAQAGDKLWTWCEAQAARQE</sequence>
<feature type="transmembrane region" description="Helical" evidence="4">
    <location>
        <begin position="12"/>
        <end position="33"/>
    </location>
</feature>
<organism evidence="5 6">
    <name type="scientific">Cutaneotrichosporon spelunceum</name>
    <dbReference type="NCBI Taxonomy" id="1672016"/>
    <lineage>
        <taxon>Eukaryota</taxon>
        <taxon>Fungi</taxon>
        <taxon>Dikarya</taxon>
        <taxon>Basidiomycota</taxon>
        <taxon>Agaricomycotina</taxon>
        <taxon>Tremellomycetes</taxon>
        <taxon>Trichosporonales</taxon>
        <taxon>Trichosporonaceae</taxon>
        <taxon>Cutaneotrichosporon</taxon>
    </lineage>
</organism>
<evidence type="ECO:0000256" key="1">
    <source>
        <dbReference type="ARBA" id="ARBA00006484"/>
    </source>
</evidence>
<dbReference type="InterPro" id="IPR002347">
    <property type="entry name" value="SDR_fam"/>
</dbReference>
<proteinExistence type="inferred from homology"/>
<dbReference type="PANTHER" id="PTHR24320">
    <property type="entry name" value="RETINOL DEHYDROGENASE"/>
    <property type="match status" value="1"/>
</dbReference>
<reference evidence="5" key="2">
    <citation type="submission" date="2023-06" db="EMBL/GenBank/DDBJ databases">
        <authorList>
            <person name="Kobayashi Y."/>
            <person name="Kayamori A."/>
            <person name="Aoki K."/>
            <person name="Shiwa Y."/>
            <person name="Fujita N."/>
            <person name="Sugita T."/>
            <person name="Iwasaki W."/>
            <person name="Tanaka N."/>
            <person name="Takashima M."/>
        </authorList>
    </citation>
    <scope>NUCLEOTIDE SEQUENCE</scope>
    <source>
        <strain evidence="5">HIS016</strain>
    </source>
</reference>
<evidence type="ECO:0000256" key="2">
    <source>
        <dbReference type="ARBA" id="ARBA00022857"/>
    </source>
</evidence>
<dbReference type="Proteomes" id="UP001222932">
    <property type="component" value="Unassembled WGS sequence"/>
</dbReference>
<dbReference type="PANTHER" id="PTHR24320:SF282">
    <property type="entry name" value="WW DOMAIN-CONTAINING OXIDOREDUCTASE"/>
    <property type="match status" value="1"/>
</dbReference>